<dbReference type="InterPro" id="IPR050109">
    <property type="entry name" value="HTH-type_TetR-like_transc_reg"/>
</dbReference>
<dbReference type="RefSeq" id="WP_051793606.1">
    <property type="nucleotide sequence ID" value="NZ_QHKI01000009.1"/>
</dbReference>
<evidence type="ECO:0000313" key="7">
    <source>
        <dbReference type="Proteomes" id="UP000287547"/>
    </source>
</evidence>
<dbReference type="InterPro" id="IPR009057">
    <property type="entry name" value="Homeodomain-like_sf"/>
</dbReference>
<evidence type="ECO:0000313" key="6">
    <source>
        <dbReference type="EMBL" id="RSM86262.1"/>
    </source>
</evidence>
<evidence type="ECO:0000256" key="4">
    <source>
        <dbReference type="PROSITE-ProRule" id="PRU00335"/>
    </source>
</evidence>
<evidence type="ECO:0000259" key="5">
    <source>
        <dbReference type="PROSITE" id="PS50977"/>
    </source>
</evidence>
<dbReference type="Pfam" id="PF00440">
    <property type="entry name" value="TetR_N"/>
    <property type="match status" value="1"/>
</dbReference>
<name>A0A428ZDV2_KIBAR</name>
<keyword evidence="1" id="KW-0805">Transcription regulation</keyword>
<sequence>MARTVDSAHRDRLVDAAAHDLLEHGLPGATLDRLAAAAGTSARMLVHHFGSRRALIDAALDRARSWEMHHARAALPPGQDFIEVLAGAWDWFGSDEAHRFFRLFGQVAAVGRLGEEEQPSVPRSQLTTEWLNIFADGFAACGCRPAIARRLATSLLAQVRGLLLDLDATGDRSRVERAYRDYVALLATSPHLPKVGTSHRRVR</sequence>
<feature type="DNA-binding region" description="H-T-H motif" evidence="4">
    <location>
        <begin position="30"/>
        <end position="49"/>
    </location>
</feature>
<evidence type="ECO:0000256" key="1">
    <source>
        <dbReference type="ARBA" id="ARBA00023015"/>
    </source>
</evidence>
<evidence type="ECO:0000256" key="2">
    <source>
        <dbReference type="ARBA" id="ARBA00023125"/>
    </source>
</evidence>
<keyword evidence="2 4" id="KW-0238">DNA-binding</keyword>
<organism evidence="6 7">
    <name type="scientific">Kibdelosporangium aridum</name>
    <dbReference type="NCBI Taxonomy" id="2030"/>
    <lineage>
        <taxon>Bacteria</taxon>
        <taxon>Bacillati</taxon>
        <taxon>Actinomycetota</taxon>
        <taxon>Actinomycetes</taxon>
        <taxon>Pseudonocardiales</taxon>
        <taxon>Pseudonocardiaceae</taxon>
        <taxon>Kibdelosporangium</taxon>
    </lineage>
</organism>
<dbReference type="PANTHER" id="PTHR30055:SF234">
    <property type="entry name" value="HTH-TYPE TRANSCRIPTIONAL REGULATOR BETI"/>
    <property type="match status" value="1"/>
</dbReference>
<dbReference type="AlphaFoldDB" id="A0A428ZDV2"/>
<dbReference type="EMBL" id="QHKI01000009">
    <property type="protein sequence ID" value="RSM86262.1"/>
    <property type="molecule type" value="Genomic_DNA"/>
</dbReference>
<dbReference type="PROSITE" id="PS50977">
    <property type="entry name" value="HTH_TETR_2"/>
    <property type="match status" value="1"/>
</dbReference>
<comment type="caution">
    <text evidence="6">The sequence shown here is derived from an EMBL/GenBank/DDBJ whole genome shotgun (WGS) entry which is preliminary data.</text>
</comment>
<dbReference type="PANTHER" id="PTHR30055">
    <property type="entry name" value="HTH-TYPE TRANSCRIPTIONAL REGULATOR RUTR"/>
    <property type="match status" value="1"/>
</dbReference>
<dbReference type="SUPFAM" id="SSF46689">
    <property type="entry name" value="Homeodomain-like"/>
    <property type="match status" value="1"/>
</dbReference>
<dbReference type="OrthoDB" id="5177743at2"/>
<gene>
    <name evidence="6" type="ORF">DMH04_13895</name>
</gene>
<reference evidence="6 7" key="1">
    <citation type="submission" date="2018-05" db="EMBL/GenBank/DDBJ databases">
        <title>Evolution of GPA BGCs.</title>
        <authorList>
            <person name="Waglechner N."/>
            <person name="Wright G.D."/>
        </authorList>
    </citation>
    <scope>NUCLEOTIDE SEQUENCE [LARGE SCALE GENOMIC DNA]</scope>
    <source>
        <strain evidence="6 7">A82846</strain>
    </source>
</reference>
<dbReference type="GO" id="GO:0000976">
    <property type="term" value="F:transcription cis-regulatory region binding"/>
    <property type="evidence" value="ECO:0007669"/>
    <property type="project" value="TreeGrafter"/>
</dbReference>
<dbReference type="Proteomes" id="UP000287547">
    <property type="component" value="Unassembled WGS sequence"/>
</dbReference>
<proteinExistence type="predicted"/>
<dbReference type="InterPro" id="IPR001647">
    <property type="entry name" value="HTH_TetR"/>
</dbReference>
<dbReference type="Gene3D" id="1.10.357.10">
    <property type="entry name" value="Tetracycline Repressor, domain 2"/>
    <property type="match status" value="1"/>
</dbReference>
<protein>
    <submittedName>
        <fullName evidence="6">TetR/AcrR family transcriptional regulator</fullName>
    </submittedName>
</protein>
<evidence type="ECO:0000256" key="3">
    <source>
        <dbReference type="ARBA" id="ARBA00023163"/>
    </source>
</evidence>
<feature type="domain" description="HTH tetR-type" evidence="5">
    <location>
        <begin position="7"/>
        <end position="67"/>
    </location>
</feature>
<dbReference type="GO" id="GO:0003700">
    <property type="term" value="F:DNA-binding transcription factor activity"/>
    <property type="evidence" value="ECO:0007669"/>
    <property type="project" value="TreeGrafter"/>
</dbReference>
<accession>A0A428ZDV2</accession>
<keyword evidence="3" id="KW-0804">Transcription</keyword>